<feature type="non-terminal residue" evidence="2">
    <location>
        <position position="92"/>
    </location>
</feature>
<protein>
    <recommendedName>
        <fullName evidence="1">Helix-turn-helix domain-containing protein</fullName>
    </recommendedName>
</protein>
<dbReference type="GO" id="GO:0003677">
    <property type="term" value="F:DNA binding"/>
    <property type="evidence" value="ECO:0007669"/>
    <property type="project" value="InterPro"/>
</dbReference>
<reference evidence="2" key="1">
    <citation type="journal article" date="2015" name="Nature">
        <title>Complex archaea that bridge the gap between prokaryotes and eukaryotes.</title>
        <authorList>
            <person name="Spang A."/>
            <person name="Saw J.H."/>
            <person name="Jorgensen S.L."/>
            <person name="Zaremba-Niedzwiedzka K."/>
            <person name="Martijn J."/>
            <person name="Lind A.E."/>
            <person name="van Eijk R."/>
            <person name="Schleper C."/>
            <person name="Guy L."/>
            <person name="Ettema T.J."/>
        </authorList>
    </citation>
    <scope>NUCLEOTIDE SEQUENCE</scope>
</reference>
<comment type="caution">
    <text evidence="2">The sequence shown here is derived from an EMBL/GenBank/DDBJ whole genome shotgun (WGS) entry which is preliminary data.</text>
</comment>
<feature type="domain" description="Helix-turn-helix" evidence="1">
    <location>
        <begin position="26"/>
        <end position="71"/>
    </location>
</feature>
<dbReference type="Pfam" id="PF12728">
    <property type="entry name" value="HTH_17"/>
    <property type="match status" value="1"/>
</dbReference>
<name>A0A0F9ENP2_9ZZZZ</name>
<proteinExistence type="predicted"/>
<dbReference type="InterPro" id="IPR041657">
    <property type="entry name" value="HTH_17"/>
</dbReference>
<dbReference type="SUPFAM" id="SSF46955">
    <property type="entry name" value="Putative DNA-binding domain"/>
    <property type="match status" value="1"/>
</dbReference>
<dbReference type="InterPro" id="IPR010093">
    <property type="entry name" value="SinI_DNA-bd"/>
</dbReference>
<dbReference type="NCBIfam" id="TIGR01764">
    <property type="entry name" value="excise"/>
    <property type="match status" value="1"/>
</dbReference>
<gene>
    <name evidence="2" type="ORF">LCGC14_2130770</name>
</gene>
<accession>A0A0F9ENP2</accession>
<evidence type="ECO:0000259" key="1">
    <source>
        <dbReference type="Pfam" id="PF12728"/>
    </source>
</evidence>
<dbReference type="AlphaFoldDB" id="A0A0F9ENP2"/>
<dbReference type="InterPro" id="IPR009061">
    <property type="entry name" value="DNA-bd_dom_put_sf"/>
</dbReference>
<evidence type="ECO:0000313" key="2">
    <source>
        <dbReference type="EMBL" id="KKL67856.1"/>
    </source>
</evidence>
<sequence length="92" mass="10587">MKVTSEAKRKVVNIAKEKAGLELAGWITVKEAAEMLKLTPRRVRNFLLSGRLAAMRVGRTWFIQRKDVLDFSLIQRTPGRPVEKHKLTPKFK</sequence>
<dbReference type="EMBL" id="LAZR01026723">
    <property type="protein sequence ID" value="KKL67856.1"/>
    <property type="molecule type" value="Genomic_DNA"/>
</dbReference>
<organism evidence="2">
    <name type="scientific">marine sediment metagenome</name>
    <dbReference type="NCBI Taxonomy" id="412755"/>
    <lineage>
        <taxon>unclassified sequences</taxon>
        <taxon>metagenomes</taxon>
        <taxon>ecological metagenomes</taxon>
    </lineage>
</organism>